<dbReference type="InterPro" id="IPR047230">
    <property type="entry name" value="CLOCK-like"/>
</dbReference>
<keyword evidence="7" id="KW-0832">Ubl conjugation</keyword>
<dbReference type="CDD" id="cd00130">
    <property type="entry name" value="PAS"/>
    <property type="match status" value="2"/>
</dbReference>
<reference evidence="19" key="1">
    <citation type="submission" date="2025-08" db="UniProtKB">
        <authorList>
            <consortium name="Ensembl"/>
        </authorList>
    </citation>
    <scope>IDENTIFICATION</scope>
</reference>
<keyword evidence="4" id="KW-0597">Phosphoprotein</keyword>
<evidence type="ECO:0000256" key="15">
    <source>
        <dbReference type="SAM" id="Coils"/>
    </source>
</evidence>
<evidence type="ECO:0000256" key="8">
    <source>
        <dbReference type="ARBA" id="ARBA00023015"/>
    </source>
</evidence>
<evidence type="ECO:0000256" key="7">
    <source>
        <dbReference type="ARBA" id="ARBA00022843"/>
    </source>
</evidence>
<keyword evidence="8" id="KW-0805">Transcription regulation</keyword>
<dbReference type="Proteomes" id="UP000472262">
    <property type="component" value="Unassembled WGS sequence"/>
</dbReference>
<dbReference type="GO" id="GO:0006974">
    <property type="term" value="P:DNA damage response"/>
    <property type="evidence" value="ECO:0007669"/>
    <property type="project" value="UniProtKB-KW"/>
</dbReference>
<evidence type="ECO:0000313" key="19">
    <source>
        <dbReference type="Ensembl" id="ENSSGRP00000011387.1"/>
    </source>
</evidence>
<keyword evidence="3" id="KW-1017">Isopeptide bond</keyword>
<protein>
    <recommendedName>
        <fullName evidence="14">Circadian locomoter output cycles protein kaput</fullName>
    </recommendedName>
</protein>
<feature type="region of interest" description="Disordered" evidence="16">
    <location>
        <begin position="403"/>
        <end position="488"/>
    </location>
</feature>
<dbReference type="Gene3D" id="4.10.280.10">
    <property type="entry name" value="Helix-loop-helix DNA-binding domain"/>
    <property type="match status" value="1"/>
</dbReference>
<sequence>ARSRDGDTSQHFPFRVSFSRNKSEKKRRDQFNVLIKELGTMLPGNTRKMDKSTILQKSIDYLRKHKEIAAQSESSEIKQDWKPPFLSNEEFTQLMLEALDGFFIVMLTDGNIIYTSESVTSLLEHLASDLVDQNLLNFLPVGEHEEVYKALSSHPDIENLNSDYLKCKNQMEFCCHMLRGSVDPKKPPVYEYVKFIGNFKSLANMPLATRNGLEGILQHSLQPAFDDKVCLLATVRLAKPQFIKEMCIVEEPNVEFTSRHSLEWKFLLLDHRAPPIIGYMPFEVLGTSGYDYYHVDDLHSLAKCHEHLMQFGKGKSCYYRFLTKGQQWIWLQTNYYITYHQWNSRPEFIVCTHTVVSYAEVRAVQRREMGIEESPLELPGDKISGSESQLNTSRLKEVLECFSRTPSTSSRSSRKSSHTAVSDNTCTSTPSKLQMDVSTPPRPATVDMTPQRRSSISTHSMSSQKNNQTGSPVQINQQQQPQPQQQVQPNALFSAQLNAMQHLKEQLEQRTCMIEANIQKQQEELRQIHEQLQRVQGQGTQMILQQSGGGLSVQLPQVGGAQTNILGVGAQTGVIAIQGQNVTSTAQSGTVPQQQALPQQQAPRSLQQGSSVTQHGPVYNTMMISQPANANVVQIPSSLAPKINQGNAINRFPAGQQLITKIVTAPVACGAVMVPTTMFMGQVVTAYSPFAQQQGQTQTIALQPQSTVPAEQAQTTTLQTSQQQGATQQPFLQVTKHAHSFILSLLRTMIQVSTPTPSHYLITENTYTNALSSCASDTDITYKS</sequence>
<name>A0A672KII0_SINGR</name>
<evidence type="ECO:0000256" key="6">
    <source>
        <dbReference type="ARBA" id="ARBA00022763"/>
    </source>
</evidence>
<dbReference type="InterPro" id="IPR035965">
    <property type="entry name" value="PAS-like_dom_sf"/>
</dbReference>
<evidence type="ECO:0000256" key="10">
    <source>
        <dbReference type="ARBA" id="ARBA00023125"/>
    </source>
</evidence>
<dbReference type="AlphaFoldDB" id="A0A672KII0"/>
<keyword evidence="13" id="KW-0539">Nucleus</keyword>
<organism evidence="19 20">
    <name type="scientific">Sinocyclocheilus grahami</name>
    <name type="common">Dianchi golden-line fish</name>
    <name type="synonym">Barbus grahami</name>
    <dbReference type="NCBI Taxonomy" id="75366"/>
    <lineage>
        <taxon>Eukaryota</taxon>
        <taxon>Metazoa</taxon>
        <taxon>Chordata</taxon>
        <taxon>Craniata</taxon>
        <taxon>Vertebrata</taxon>
        <taxon>Euteleostomi</taxon>
        <taxon>Actinopterygii</taxon>
        <taxon>Neopterygii</taxon>
        <taxon>Teleostei</taxon>
        <taxon>Ostariophysi</taxon>
        <taxon>Cypriniformes</taxon>
        <taxon>Cyprinidae</taxon>
        <taxon>Cyprininae</taxon>
        <taxon>Sinocyclocheilus</taxon>
    </lineage>
</organism>
<keyword evidence="5" id="KW-0677">Repeat</keyword>
<accession>A0A672KII0</accession>
<evidence type="ECO:0000256" key="5">
    <source>
        <dbReference type="ARBA" id="ARBA00022737"/>
    </source>
</evidence>
<keyword evidence="15" id="KW-0175">Coiled coil</keyword>
<feature type="compositionally biased region" description="Low complexity" evidence="16">
    <location>
        <begin position="454"/>
        <end position="463"/>
    </location>
</feature>
<keyword evidence="20" id="KW-1185">Reference proteome</keyword>
<proteinExistence type="predicted"/>
<evidence type="ECO:0000256" key="11">
    <source>
        <dbReference type="ARBA" id="ARBA00023159"/>
    </source>
</evidence>
<keyword evidence="6" id="KW-0227">DNA damage</keyword>
<dbReference type="FunFam" id="4.10.280.10:FF:000013">
    <property type="entry name" value="Circadian locomoter output cycles protein kaput"/>
    <property type="match status" value="1"/>
</dbReference>
<dbReference type="FunFam" id="3.30.450.20:FF:000016">
    <property type="entry name" value="Circadian locomoter output cycles protein"/>
    <property type="match status" value="1"/>
</dbReference>
<keyword evidence="11" id="KW-0010">Activator</keyword>
<feature type="coiled-coil region" evidence="15">
    <location>
        <begin position="490"/>
        <end position="538"/>
    </location>
</feature>
<evidence type="ECO:0000259" key="18">
    <source>
        <dbReference type="PROSITE" id="PS50888"/>
    </source>
</evidence>
<dbReference type="PRINTS" id="PR00785">
    <property type="entry name" value="NCTRNSLOCATR"/>
</dbReference>
<evidence type="ECO:0000256" key="2">
    <source>
        <dbReference type="ARBA" id="ARBA00022490"/>
    </source>
</evidence>
<evidence type="ECO:0000256" key="12">
    <source>
        <dbReference type="ARBA" id="ARBA00023163"/>
    </source>
</evidence>
<keyword evidence="12" id="KW-0804">Transcription</keyword>
<dbReference type="Gene3D" id="3.30.450.20">
    <property type="entry name" value="PAS domain"/>
    <property type="match status" value="2"/>
</dbReference>
<gene>
    <name evidence="19" type="primary">LOC107551585</name>
</gene>
<dbReference type="SMART" id="SM00091">
    <property type="entry name" value="PAS"/>
    <property type="match status" value="2"/>
</dbReference>
<dbReference type="InterPro" id="IPR013767">
    <property type="entry name" value="PAS_fold"/>
</dbReference>
<feature type="compositionally biased region" description="Low complexity" evidence="16">
    <location>
        <begin position="472"/>
        <end position="488"/>
    </location>
</feature>
<keyword evidence="10" id="KW-0238">DNA-binding</keyword>
<dbReference type="PANTHER" id="PTHR46055:SF2">
    <property type="entry name" value="CIRCADIAN LOCOMOTER OUTPUT CYCLES PROTEIN KAPUT"/>
    <property type="match status" value="1"/>
</dbReference>
<dbReference type="Ensembl" id="ENSSGRT00000012357.1">
    <property type="protein sequence ID" value="ENSSGRP00000011387.1"/>
    <property type="gene ID" value="ENSSGRG00000007157.1"/>
</dbReference>
<dbReference type="InterPro" id="IPR036638">
    <property type="entry name" value="HLH_DNA-bd_sf"/>
</dbReference>
<comment type="subcellular location">
    <subcellularLocation>
        <location evidence="1">Cytoplasm</location>
        <location evidence="1">Cytosol</location>
    </subcellularLocation>
</comment>
<evidence type="ECO:0000256" key="9">
    <source>
        <dbReference type="ARBA" id="ARBA00023108"/>
    </source>
</evidence>
<dbReference type="GO" id="GO:0032922">
    <property type="term" value="P:circadian regulation of gene expression"/>
    <property type="evidence" value="ECO:0007669"/>
    <property type="project" value="InterPro"/>
</dbReference>
<dbReference type="GO" id="GO:0005829">
    <property type="term" value="C:cytosol"/>
    <property type="evidence" value="ECO:0007669"/>
    <property type="project" value="UniProtKB-SubCell"/>
</dbReference>
<dbReference type="InterPro" id="IPR000014">
    <property type="entry name" value="PAS"/>
</dbReference>
<dbReference type="GO" id="GO:0070888">
    <property type="term" value="F:E-box binding"/>
    <property type="evidence" value="ECO:0007669"/>
    <property type="project" value="TreeGrafter"/>
</dbReference>
<dbReference type="InterPro" id="IPR001067">
    <property type="entry name" value="Nuc_translocat"/>
</dbReference>
<evidence type="ECO:0000256" key="4">
    <source>
        <dbReference type="ARBA" id="ARBA00022553"/>
    </source>
</evidence>
<evidence type="ECO:0000256" key="3">
    <source>
        <dbReference type="ARBA" id="ARBA00022499"/>
    </source>
</evidence>
<evidence type="ECO:0000256" key="1">
    <source>
        <dbReference type="ARBA" id="ARBA00004514"/>
    </source>
</evidence>
<dbReference type="GO" id="GO:0000981">
    <property type="term" value="F:DNA-binding transcription factor activity, RNA polymerase II-specific"/>
    <property type="evidence" value="ECO:0007669"/>
    <property type="project" value="InterPro"/>
</dbReference>
<dbReference type="GO" id="GO:1990513">
    <property type="term" value="C:CLOCK-BMAL transcription complex"/>
    <property type="evidence" value="ECO:0007669"/>
    <property type="project" value="TreeGrafter"/>
</dbReference>
<evidence type="ECO:0000256" key="16">
    <source>
        <dbReference type="SAM" id="MobiDB-lite"/>
    </source>
</evidence>
<dbReference type="SMART" id="SM00353">
    <property type="entry name" value="HLH"/>
    <property type="match status" value="1"/>
</dbReference>
<feature type="domain" description="BHLH" evidence="18">
    <location>
        <begin position="15"/>
        <end position="65"/>
    </location>
</feature>
<dbReference type="GO" id="GO:0046983">
    <property type="term" value="F:protein dimerization activity"/>
    <property type="evidence" value="ECO:0007669"/>
    <property type="project" value="InterPro"/>
</dbReference>
<dbReference type="Pfam" id="PF00010">
    <property type="entry name" value="HLH"/>
    <property type="match status" value="1"/>
</dbReference>
<feature type="domain" description="PAS" evidence="17">
    <location>
        <begin position="88"/>
        <end position="151"/>
    </location>
</feature>
<dbReference type="SUPFAM" id="SSF47459">
    <property type="entry name" value="HLH, helix-loop-helix DNA-binding domain"/>
    <property type="match status" value="1"/>
</dbReference>
<evidence type="ECO:0000256" key="13">
    <source>
        <dbReference type="ARBA" id="ARBA00023242"/>
    </source>
</evidence>
<dbReference type="PANTHER" id="PTHR46055">
    <property type="entry name" value="CIRCADIAN LOCOMOTER OUTPUT CYCLES PROTEIN KAPUT"/>
    <property type="match status" value="1"/>
</dbReference>
<dbReference type="PROSITE" id="PS50112">
    <property type="entry name" value="PAS"/>
    <property type="match status" value="1"/>
</dbReference>
<dbReference type="Pfam" id="PF14598">
    <property type="entry name" value="PAS_11"/>
    <property type="match status" value="1"/>
</dbReference>
<feature type="compositionally biased region" description="Polar residues" evidence="16">
    <location>
        <begin position="423"/>
        <end position="432"/>
    </location>
</feature>
<feature type="compositionally biased region" description="Low complexity" evidence="16">
    <location>
        <begin position="592"/>
        <end position="608"/>
    </location>
</feature>
<evidence type="ECO:0000256" key="14">
    <source>
        <dbReference type="ARBA" id="ARBA00040572"/>
    </source>
</evidence>
<dbReference type="InterPro" id="IPR011598">
    <property type="entry name" value="bHLH_dom"/>
</dbReference>
<reference evidence="19" key="2">
    <citation type="submission" date="2025-09" db="UniProtKB">
        <authorList>
            <consortium name="Ensembl"/>
        </authorList>
    </citation>
    <scope>IDENTIFICATION</scope>
</reference>
<feature type="region of interest" description="Disordered" evidence="16">
    <location>
        <begin position="587"/>
        <end position="613"/>
    </location>
</feature>
<dbReference type="PROSITE" id="PS50888">
    <property type="entry name" value="BHLH"/>
    <property type="match status" value="1"/>
</dbReference>
<dbReference type="GO" id="GO:0048513">
    <property type="term" value="P:animal organ development"/>
    <property type="evidence" value="ECO:0007669"/>
    <property type="project" value="UniProtKB-ARBA"/>
</dbReference>
<dbReference type="SMART" id="SM00086">
    <property type="entry name" value="PAC"/>
    <property type="match status" value="1"/>
</dbReference>
<dbReference type="InterPro" id="IPR001610">
    <property type="entry name" value="PAC"/>
</dbReference>
<dbReference type="Pfam" id="PF00989">
    <property type="entry name" value="PAS"/>
    <property type="match status" value="1"/>
</dbReference>
<dbReference type="CDD" id="cd19734">
    <property type="entry name" value="bHLH-PAS_CLOCK"/>
    <property type="match status" value="1"/>
</dbReference>
<dbReference type="SUPFAM" id="SSF55785">
    <property type="entry name" value="PYP-like sensor domain (PAS domain)"/>
    <property type="match status" value="2"/>
</dbReference>
<keyword evidence="9" id="KW-0090">Biological rhythms</keyword>
<keyword evidence="2" id="KW-0963">Cytoplasm</keyword>
<evidence type="ECO:0000313" key="20">
    <source>
        <dbReference type="Proteomes" id="UP000472262"/>
    </source>
</evidence>
<evidence type="ECO:0000259" key="17">
    <source>
        <dbReference type="PROSITE" id="PS50112"/>
    </source>
</evidence>